<feature type="region of interest" description="Disordered" evidence="1">
    <location>
        <begin position="99"/>
        <end position="120"/>
    </location>
</feature>
<dbReference type="EMBL" id="ML978076">
    <property type="protein sequence ID" value="KAF2010467.1"/>
    <property type="molecule type" value="Genomic_DNA"/>
</dbReference>
<dbReference type="AlphaFoldDB" id="A0A6A5XCD2"/>
<evidence type="ECO:0000313" key="2">
    <source>
        <dbReference type="EMBL" id="KAF2010467.1"/>
    </source>
</evidence>
<evidence type="ECO:0000256" key="1">
    <source>
        <dbReference type="SAM" id="MobiDB-lite"/>
    </source>
</evidence>
<dbReference type="RefSeq" id="XP_033378806.1">
    <property type="nucleotide sequence ID" value="XM_033532747.1"/>
</dbReference>
<keyword evidence="3" id="KW-1185">Reference proteome</keyword>
<dbReference type="GeneID" id="54290144"/>
<protein>
    <submittedName>
        <fullName evidence="2">Uncharacterized protein</fullName>
    </submittedName>
</protein>
<gene>
    <name evidence="2" type="ORF">BU24DRAFT_472639</name>
</gene>
<proteinExistence type="predicted"/>
<organism evidence="2 3">
    <name type="scientific">Aaosphaeria arxii CBS 175.79</name>
    <dbReference type="NCBI Taxonomy" id="1450172"/>
    <lineage>
        <taxon>Eukaryota</taxon>
        <taxon>Fungi</taxon>
        <taxon>Dikarya</taxon>
        <taxon>Ascomycota</taxon>
        <taxon>Pezizomycotina</taxon>
        <taxon>Dothideomycetes</taxon>
        <taxon>Pleosporomycetidae</taxon>
        <taxon>Pleosporales</taxon>
        <taxon>Pleosporales incertae sedis</taxon>
        <taxon>Aaosphaeria</taxon>
    </lineage>
</organism>
<dbReference type="Proteomes" id="UP000799778">
    <property type="component" value="Unassembled WGS sequence"/>
</dbReference>
<name>A0A6A5XCD2_9PLEO</name>
<accession>A0A6A5XCD2</accession>
<sequence>MLRSLVYRRKASSSSYITFMGVPVRDRRGRSTDMNQLFNNVHPIYRVYAARLIFFRGWSLQRAIRTACRREHTVERQWNLLSDGERGEAERWSRCDGCEREGDYDSCSCGSESDDSSDSEIRAVEEMSDVDGMAVAIVDAVLDAIEDGSLGGEWEAADDGVREEAERAVMRMVVRRAMETWVGEPEC</sequence>
<evidence type="ECO:0000313" key="3">
    <source>
        <dbReference type="Proteomes" id="UP000799778"/>
    </source>
</evidence>
<reference evidence="2" key="1">
    <citation type="journal article" date="2020" name="Stud. Mycol.">
        <title>101 Dothideomycetes genomes: a test case for predicting lifestyles and emergence of pathogens.</title>
        <authorList>
            <person name="Haridas S."/>
            <person name="Albert R."/>
            <person name="Binder M."/>
            <person name="Bloem J."/>
            <person name="Labutti K."/>
            <person name="Salamov A."/>
            <person name="Andreopoulos B."/>
            <person name="Baker S."/>
            <person name="Barry K."/>
            <person name="Bills G."/>
            <person name="Bluhm B."/>
            <person name="Cannon C."/>
            <person name="Castanera R."/>
            <person name="Culley D."/>
            <person name="Daum C."/>
            <person name="Ezra D."/>
            <person name="Gonzalez J."/>
            <person name="Henrissat B."/>
            <person name="Kuo A."/>
            <person name="Liang C."/>
            <person name="Lipzen A."/>
            <person name="Lutzoni F."/>
            <person name="Magnuson J."/>
            <person name="Mondo S."/>
            <person name="Nolan M."/>
            <person name="Ohm R."/>
            <person name="Pangilinan J."/>
            <person name="Park H.-J."/>
            <person name="Ramirez L."/>
            <person name="Alfaro M."/>
            <person name="Sun H."/>
            <person name="Tritt A."/>
            <person name="Yoshinaga Y."/>
            <person name="Zwiers L.-H."/>
            <person name="Turgeon B."/>
            <person name="Goodwin S."/>
            <person name="Spatafora J."/>
            <person name="Crous P."/>
            <person name="Grigoriev I."/>
        </authorList>
    </citation>
    <scope>NUCLEOTIDE SEQUENCE</scope>
    <source>
        <strain evidence="2">CBS 175.79</strain>
    </source>
</reference>